<feature type="transmembrane region" description="Helical" evidence="7">
    <location>
        <begin position="335"/>
        <end position="353"/>
    </location>
</feature>
<reference evidence="8 9" key="1">
    <citation type="submission" date="2020-01" db="EMBL/GenBank/DDBJ databases">
        <title>Complete and circular genome sequences of six lactobacillus isolates from horses.</title>
        <authorList>
            <person name="Hassan H.M."/>
        </authorList>
    </citation>
    <scope>NUCLEOTIDE SEQUENCE [LARGE SCALE GENOMIC DNA]</scope>
    <source>
        <strain evidence="8 9">1D</strain>
    </source>
</reference>
<dbReference type="Proteomes" id="UP000510660">
    <property type="component" value="Chromosome"/>
</dbReference>
<evidence type="ECO:0000256" key="4">
    <source>
        <dbReference type="ARBA" id="ARBA00022692"/>
    </source>
</evidence>
<accession>A0A7H9E7U7</accession>
<organism evidence="8 9">
    <name type="scientific">Lactobacillus crispatus</name>
    <dbReference type="NCBI Taxonomy" id="47770"/>
    <lineage>
        <taxon>Bacteria</taxon>
        <taxon>Bacillati</taxon>
        <taxon>Bacillota</taxon>
        <taxon>Bacilli</taxon>
        <taxon>Lactobacillales</taxon>
        <taxon>Lactobacillaceae</taxon>
        <taxon>Lactobacillus</taxon>
    </lineage>
</organism>
<proteinExistence type="predicted"/>
<keyword evidence="3" id="KW-1003">Cell membrane</keyword>
<feature type="transmembrane region" description="Helical" evidence="7">
    <location>
        <begin position="129"/>
        <end position="150"/>
    </location>
</feature>
<dbReference type="InterPro" id="IPR004776">
    <property type="entry name" value="Mem_transp_PIN-like"/>
</dbReference>
<feature type="transmembrane region" description="Helical" evidence="7">
    <location>
        <begin position="365"/>
        <end position="393"/>
    </location>
</feature>
<dbReference type="Pfam" id="PF03547">
    <property type="entry name" value="Mem_trans"/>
    <property type="match status" value="1"/>
</dbReference>
<evidence type="ECO:0000256" key="1">
    <source>
        <dbReference type="ARBA" id="ARBA00004141"/>
    </source>
</evidence>
<feature type="transmembrane region" description="Helical" evidence="7">
    <location>
        <begin position="276"/>
        <end position="296"/>
    </location>
</feature>
<feature type="transmembrane region" description="Helical" evidence="7">
    <location>
        <begin position="65"/>
        <end position="85"/>
    </location>
</feature>
<feature type="transmembrane region" description="Helical" evidence="7">
    <location>
        <begin position="249"/>
        <end position="270"/>
    </location>
</feature>
<dbReference type="GO" id="GO:0055085">
    <property type="term" value="P:transmembrane transport"/>
    <property type="evidence" value="ECO:0007669"/>
    <property type="project" value="InterPro"/>
</dbReference>
<keyword evidence="4 7" id="KW-0812">Transmembrane</keyword>
<evidence type="ECO:0000313" key="9">
    <source>
        <dbReference type="Proteomes" id="UP000510660"/>
    </source>
</evidence>
<evidence type="ECO:0000256" key="2">
    <source>
        <dbReference type="ARBA" id="ARBA00022448"/>
    </source>
</evidence>
<keyword evidence="5 7" id="KW-1133">Transmembrane helix</keyword>
<evidence type="ECO:0000256" key="6">
    <source>
        <dbReference type="ARBA" id="ARBA00023136"/>
    </source>
</evidence>
<dbReference type="PANTHER" id="PTHR36838">
    <property type="entry name" value="AUXIN EFFLUX CARRIER FAMILY PROTEIN"/>
    <property type="match status" value="1"/>
</dbReference>
<dbReference type="AlphaFoldDB" id="A0A7H9E7U7"/>
<dbReference type="RefSeq" id="WP_180861494.1">
    <property type="nucleotide sequence ID" value="NZ_CP047415.1"/>
</dbReference>
<evidence type="ECO:0000256" key="3">
    <source>
        <dbReference type="ARBA" id="ARBA00022475"/>
    </source>
</evidence>
<feature type="transmembrane region" description="Helical" evidence="7">
    <location>
        <begin position="308"/>
        <end position="329"/>
    </location>
</feature>
<keyword evidence="2" id="KW-0813">Transport</keyword>
<dbReference type="EMBL" id="CP047415">
    <property type="protein sequence ID" value="QLL73242.1"/>
    <property type="molecule type" value="Genomic_DNA"/>
</dbReference>
<comment type="subcellular location">
    <subcellularLocation>
        <location evidence="1">Membrane</location>
        <topology evidence="1">Multi-pass membrane protein</topology>
    </subcellularLocation>
</comment>
<protein>
    <submittedName>
        <fullName evidence="8">Permease</fullName>
    </submittedName>
</protein>
<feature type="transmembrane region" description="Helical" evidence="7">
    <location>
        <begin position="35"/>
        <end position="53"/>
    </location>
</feature>
<dbReference type="PANTHER" id="PTHR36838:SF1">
    <property type="entry name" value="SLR1864 PROTEIN"/>
    <property type="match status" value="1"/>
</dbReference>
<sequence length="394" mass="42136">MVTILVNDIVPILVIMLLGYVCGKFTFFDDDQRQGLNKLVLNIALPAALFISIVKATRKMFAQDIVLTLISIVGVTGLFMVSYYLDKVMFHRSTQEAAVCALIAGSPTIGFLGFAVLDPIYGNNATTNLVIGIVSIVVNAVTIPLGLMLINKGQAKFKQKVAAKKDNGSTQVQVKLAPKKGETKPVVKSVAVPDGVPVSDEEAKALKEVGIQREIDLVHAEFDDHAGEKDAKKMNPTLKSIIDAVKKPVAAAPLLAVIFVLIGIRIPTSWAPTFDLIAKANAGVAVLAAGLALSTVKFSIDKEVIWNTFFRLFLTPAVIVAAAYLCGMGSDPTKISMLCLATGLPPAFSGIIISSRYNIYVKEGASSVAVSTVFFAVSCIFWIWVLPIIAGVFH</sequence>
<dbReference type="GO" id="GO:0016020">
    <property type="term" value="C:membrane"/>
    <property type="evidence" value="ECO:0007669"/>
    <property type="project" value="UniProtKB-SubCell"/>
</dbReference>
<name>A0A7H9E7U7_9LACO</name>
<keyword evidence="6 7" id="KW-0472">Membrane</keyword>
<evidence type="ECO:0000256" key="5">
    <source>
        <dbReference type="ARBA" id="ARBA00022989"/>
    </source>
</evidence>
<evidence type="ECO:0000313" key="8">
    <source>
        <dbReference type="EMBL" id="QLL73242.1"/>
    </source>
</evidence>
<evidence type="ECO:0000256" key="7">
    <source>
        <dbReference type="SAM" id="Phobius"/>
    </source>
</evidence>
<gene>
    <name evidence="8" type="ORF">GTO85_01880</name>
</gene>
<feature type="transmembrane region" description="Helical" evidence="7">
    <location>
        <begin position="97"/>
        <end position="117"/>
    </location>
</feature>
<feature type="transmembrane region" description="Helical" evidence="7">
    <location>
        <begin position="6"/>
        <end position="23"/>
    </location>
</feature>